<protein>
    <submittedName>
        <fullName evidence="3">CHAT domain-containing protein</fullName>
    </submittedName>
</protein>
<feature type="compositionally biased region" description="Low complexity" evidence="1">
    <location>
        <begin position="657"/>
        <end position="678"/>
    </location>
</feature>
<dbReference type="Gene3D" id="3.40.50.1460">
    <property type="match status" value="1"/>
</dbReference>
<proteinExistence type="predicted"/>
<sequence>MTTLDVRTSAHGPGRTQYAYGLKSGGGSVVGPLEQEHTVDVSQDLVKDLCKDIDEALKDARDDDPTLGRVLRQKGRLLFNSLFPRAGSGEMVRQLKESTGSLLVSTNESLVPWELLHDGESFLGLVHELGRRSVVSRPVVGGRECTQVRRALIVGDTLGDLPSAREEAERISAWLEGHGVACTVLIGRDATLVRVIQELAEDEEPYDLFHYSGHVSGASGAAGLMVHNRKLIDMDALQPLAGLGAPPVVFINGCASADPALEPASRALAEASLTMSACMSFMVMGAKTVVGTRTPVGDASALRFAEAFYGQLQEQITAGAAMRQARADLEQRADWAWASFVLYGDPEVRISTAAEHAPPPPTAPERPEFTPEAAELLRRTREFAAVRGLVTSVDLLMALLEDEAVRERAAARIGAQRMDLLAKVLREMQGQTPRGSGTHAGSSSASLTAVNGHRPRIGLSGTVTRVLDGAEARAQEAGRDIGVDDISLAFLATGGGSCAELLQLIGVAPERLLLPHSDAPAQGDDERVDIGALDPRAAAAVQCARLLASVQRKKISTYMMLRAFGVVGSEALRGALTAQGEDGAAAFRKLAGLGNPKPREFSSRTLSKVQEACRDAQEPVDEQTLLIAMLTDEDSTARTMLRRLGVAPELVIQSLQAPSPEASAAPTAPDSADSAGASKTPRAPDSP</sequence>
<accession>A0AAU1UB18</accession>
<name>A0AAU1UB18_9ACTN</name>
<dbReference type="Gene3D" id="1.10.1780.10">
    <property type="entry name" value="Clp, N-terminal domain"/>
    <property type="match status" value="2"/>
</dbReference>
<gene>
    <name evidence="3" type="ORF">OHU69_22940</name>
</gene>
<reference evidence="3" key="1">
    <citation type="submission" date="2022-10" db="EMBL/GenBank/DDBJ databases">
        <title>The complete genomes of actinobacterial strains from the NBC collection.</title>
        <authorList>
            <person name="Joergensen T.S."/>
            <person name="Alvarez Arevalo M."/>
            <person name="Sterndorff E.B."/>
            <person name="Faurdal D."/>
            <person name="Vuksanovic O."/>
            <person name="Mourched A.-S."/>
            <person name="Charusanti P."/>
            <person name="Shaw S."/>
            <person name="Blin K."/>
            <person name="Weber T."/>
        </authorList>
    </citation>
    <scope>NUCLEOTIDE SEQUENCE</scope>
    <source>
        <strain evidence="3">NBC_00119</strain>
    </source>
</reference>
<feature type="region of interest" description="Disordered" evidence="1">
    <location>
        <begin position="655"/>
        <end position="687"/>
    </location>
</feature>
<dbReference type="Pfam" id="PF12770">
    <property type="entry name" value="CHAT"/>
    <property type="match status" value="1"/>
</dbReference>
<feature type="domain" description="CHAT" evidence="2">
    <location>
        <begin position="110"/>
        <end position="345"/>
    </location>
</feature>
<evidence type="ECO:0000259" key="2">
    <source>
        <dbReference type="Pfam" id="PF12770"/>
    </source>
</evidence>
<dbReference type="InterPro" id="IPR024983">
    <property type="entry name" value="CHAT_dom"/>
</dbReference>
<evidence type="ECO:0000256" key="1">
    <source>
        <dbReference type="SAM" id="MobiDB-lite"/>
    </source>
</evidence>
<evidence type="ECO:0000313" key="3">
    <source>
        <dbReference type="EMBL" id="WTS13654.1"/>
    </source>
</evidence>
<dbReference type="EMBL" id="CP108195">
    <property type="protein sequence ID" value="WTS13654.1"/>
    <property type="molecule type" value="Genomic_DNA"/>
</dbReference>
<dbReference type="AlphaFoldDB" id="A0AAU1UB18"/>
<dbReference type="InterPro" id="IPR036628">
    <property type="entry name" value="Clp_N_dom_sf"/>
</dbReference>
<organism evidence="3">
    <name type="scientific">Streptomyces sp. NBC_00119</name>
    <dbReference type="NCBI Taxonomy" id="2975659"/>
    <lineage>
        <taxon>Bacteria</taxon>
        <taxon>Bacillati</taxon>
        <taxon>Actinomycetota</taxon>
        <taxon>Actinomycetes</taxon>
        <taxon>Kitasatosporales</taxon>
        <taxon>Streptomycetaceae</taxon>
        <taxon>Streptomyces</taxon>
    </lineage>
</organism>